<dbReference type="OrthoDB" id="506431at2759"/>
<dbReference type="EMBL" id="ML991797">
    <property type="protein sequence ID" value="KAF2234577.1"/>
    <property type="molecule type" value="Genomic_DNA"/>
</dbReference>
<gene>
    <name evidence="2" type="ORF">EV356DRAFT_146372</name>
</gene>
<feature type="region of interest" description="Disordered" evidence="1">
    <location>
        <begin position="515"/>
        <end position="546"/>
    </location>
</feature>
<feature type="region of interest" description="Disordered" evidence="1">
    <location>
        <begin position="323"/>
        <end position="419"/>
    </location>
</feature>
<evidence type="ECO:0000313" key="2">
    <source>
        <dbReference type="EMBL" id="KAF2234577.1"/>
    </source>
</evidence>
<feature type="region of interest" description="Disordered" evidence="1">
    <location>
        <begin position="179"/>
        <end position="306"/>
    </location>
</feature>
<evidence type="ECO:0000313" key="3">
    <source>
        <dbReference type="Proteomes" id="UP000800092"/>
    </source>
</evidence>
<feature type="compositionally biased region" description="Acidic residues" evidence="1">
    <location>
        <begin position="392"/>
        <end position="401"/>
    </location>
</feature>
<feature type="region of interest" description="Disordered" evidence="1">
    <location>
        <begin position="62"/>
        <end position="124"/>
    </location>
</feature>
<feature type="region of interest" description="Disordered" evidence="1">
    <location>
        <begin position="146"/>
        <end position="167"/>
    </location>
</feature>
<feature type="compositionally biased region" description="Low complexity" evidence="1">
    <location>
        <begin position="271"/>
        <end position="283"/>
    </location>
</feature>
<proteinExistence type="predicted"/>
<dbReference type="AlphaFoldDB" id="A0A6A6H9C9"/>
<feature type="compositionally biased region" description="Low complexity" evidence="1">
    <location>
        <begin position="373"/>
        <end position="385"/>
    </location>
</feature>
<reference evidence="2" key="1">
    <citation type="journal article" date="2020" name="Stud. Mycol.">
        <title>101 Dothideomycetes genomes: a test case for predicting lifestyles and emergence of pathogens.</title>
        <authorList>
            <person name="Haridas S."/>
            <person name="Albert R."/>
            <person name="Binder M."/>
            <person name="Bloem J."/>
            <person name="Labutti K."/>
            <person name="Salamov A."/>
            <person name="Andreopoulos B."/>
            <person name="Baker S."/>
            <person name="Barry K."/>
            <person name="Bills G."/>
            <person name="Bluhm B."/>
            <person name="Cannon C."/>
            <person name="Castanera R."/>
            <person name="Culley D."/>
            <person name="Daum C."/>
            <person name="Ezra D."/>
            <person name="Gonzalez J."/>
            <person name="Henrissat B."/>
            <person name="Kuo A."/>
            <person name="Liang C."/>
            <person name="Lipzen A."/>
            <person name="Lutzoni F."/>
            <person name="Magnuson J."/>
            <person name="Mondo S."/>
            <person name="Nolan M."/>
            <person name="Ohm R."/>
            <person name="Pangilinan J."/>
            <person name="Park H.-J."/>
            <person name="Ramirez L."/>
            <person name="Alfaro M."/>
            <person name="Sun H."/>
            <person name="Tritt A."/>
            <person name="Yoshinaga Y."/>
            <person name="Zwiers L.-H."/>
            <person name="Turgeon B."/>
            <person name="Goodwin S."/>
            <person name="Spatafora J."/>
            <person name="Crous P."/>
            <person name="Grigoriev I."/>
        </authorList>
    </citation>
    <scope>NUCLEOTIDE SEQUENCE</scope>
    <source>
        <strain evidence="2">Tuck. ex Michener</strain>
    </source>
</reference>
<feature type="region of interest" description="Disordered" evidence="1">
    <location>
        <begin position="472"/>
        <end position="491"/>
    </location>
</feature>
<sequence length="546" mass="60205">MSLLKGIQSAIFYYLSCAPCTQFAHKKRRRKQAQLDRAEREMLEIEQPGLYRHPSPFATNPYWGEEIALGPGPPPRRTKKKGKDTTARGIVSASTQSTQGSISNSDGETEDLDRSMQADRRHSLNPKHWNFRRYQREDEALWGQSFDKESTHGSSQAPPGSKGTDTSYSRTEMMYIARNPPVNDLHPPVVSTPSSNLNETRWMLQPPPRAKVMSGQERANSNRSRSSTTVSRNGSQLRIPHLKRPNTPEGTNGVDPTLLTLPLSRDPSFNNSITPSRTSSSGGRPRRRPDPITTNTGSPRSSATAVQGLLAKDSTHAIEIADFANPSPHPLPPQQPQRSHKRLSTIVSSESAPAPDPSHPASRPLSHKENQPSSTSSSEETIASSDTGAYDEKDDGYDEYDSAGSDTVRPHRHRCRPSSKPLVVADSSLQLLEELVSPAALLNSRFVKAPAVEARISLPPTSSVEELQLQQQRRQDEGAGLEGKGTGTKRWEDWLADREGLDLRFPWGPAAAVAAEGEAKRKDSGMMDVSRESLPRDPRARWSMDI</sequence>
<feature type="compositionally biased region" description="Polar residues" evidence="1">
    <location>
        <begin position="92"/>
        <end position="106"/>
    </location>
</feature>
<organism evidence="2 3">
    <name type="scientific">Viridothelium virens</name>
    <name type="common">Speckled blister lichen</name>
    <name type="synonym">Trypethelium virens</name>
    <dbReference type="NCBI Taxonomy" id="1048519"/>
    <lineage>
        <taxon>Eukaryota</taxon>
        <taxon>Fungi</taxon>
        <taxon>Dikarya</taxon>
        <taxon>Ascomycota</taxon>
        <taxon>Pezizomycotina</taxon>
        <taxon>Dothideomycetes</taxon>
        <taxon>Dothideomycetes incertae sedis</taxon>
        <taxon>Trypetheliales</taxon>
        <taxon>Trypetheliaceae</taxon>
        <taxon>Viridothelium</taxon>
    </lineage>
</organism>
<protein>
    <submittedName>
        <fullName evidence="2">Uncharacterized protein</fullName>
    </submittedName>
</protein>
<feature type="compositionally biased region" description="Low complexity" evidence="1">
    <location>
        <begin position="221"/>
        <end position="235"/>
    </location>
</feature>
<evidence type="ECO:0000256" key="1">
    <source>
        <dbReference type="SAM" id="MobiDB-lite"/>
    </source>
</evidence>
<keyword evidence="3" id="KW-1185">Reference proteome</keyword>
<feature type="compositionally biased region" description="Low complexity" evidence="1">
    <location>
        <begin position="348"/>
        <end position="364"/>
    </location>
</feature>
<accession>A0A6A6H9C9</accession>
<feature type="compositionally biased region" description="Basic and acidic residues" evidence="1">
    <location>
        <begin position="112"/>
        <end position="122"/>
    </location>
</feature>
<feature type="compositionally biased region" description="Polar residues" evidence="1">
    <location>
        <begin position="152"/>
        <end position="167"/>
    </location>
</feature>
<name>A0A6A6H9C9_VIRVR</name>
<feature type="compositionally biased region" description="Basic and acidic residues" evidence="1">
    <location>
        <begin position="517"/>
        <end position="546"/>
    </location>
</feature>
<dbReference type="Proteomes" id="UP000800092">
    <property type="component" value="Unassembled WGS sequence"/>
</dbReference>